<keyword evidence="1" id="KW-0812">Transmembrane</keyword>
<dbReference type="Pfam" id="PF07963">
    <property type="entry name" value="N_methyl"/>
    <property type="match status" value="1"/>
</dbReference>
<dbReference type="AlphaFoldDB" id="A0A840L4R7"/>
<dbReference type="InterPro" id="IPR012902">
    <property type="entry name" value="N_methyl_site"/>
</dbReference>
<evidence type="ECO:0000313" key="3">
    <source>
        <dbReference type="Proteomes" id="UP000562027"/>
    </source>
</evidence>
<accession>A0A840L4R7</accession>
<dbReference type="Gene3D" id="3.30.700.10">
    <property type="entry name" value="Glycoprotein, Type 4 Pilin"/>
    <property type="match status" value="1"/>
</dbReference>
<proteinExistence type="predicted"/>
<comment type="caution">
    <text evidence="2">The sequence shown here is derived from an EMBL/GenBank/DDBJ whole genome shotgun (WGS) entry which is preliminary data.</text>
</comment>
<keyword evidence="3" id="KW-1185">Reference proteome</keyword>
<organism evidence="2 3">
    <name type="scientific">Roseateles oligotrophus</name>
    <dbReference type="NCBI Taxonomy" id="1769250"/>
    <lineage>
        <taxon>Bacteria</taxon>
        <taxon>Pseudomonadati</taxon>
        <taxon>Pseudomonadota</taxon>
        <taxon>Betaproteobacteria</taxon>
        <taxon>Burkholderiales</taxon>
        <taxon>Sphaerotilaceae</taxon>
        <taxon>Roseateles</taxon>
    </lineage>
</organism>
<dbReference type="PROSITE" id="PS00409">
    <property type="entry name" value="PROKAR_NTER_METHYL"/>
    <property type="match status" value="1"/>
</dbReference>
<keyword evidence="1" id="KW-0472">Membrane</keyword>
<reference evidence="2 3" key="1">
    <citation type="submission" date="2020-08" db="EMBL/GenBank/DDBJ databases">
        <title>Functional genomics of gut bacteria from endangered species of beetles.</title>
        <authorList>
            <person name="Carlos-Shanley C."/>
        </authorList>
    </citation>
    <scope>NUCLEOTIDE SEQUENCE [LARGE SCALE GENOMIC DNA]</scope>
    <source>
        <strain evidence="2 3">S00239</strain>
    </source>
</reference>
<evidence type="ECO:0000256" key="1">
    <source>
        <dbReference type="SAM" id="Phobius"/>
    </source>
</evidence>
<dbReference type="RefSeq" id="WP_184294744.1">
    <property type="nucleotide sequence ID" value="NZ_JACHLP010000001.1"/>
</dbReference>
<sequence>MLAQLNISHRDPRGLSLVELMVVIAVLGIVLAVAIPSFGDMLARKRVQLIAAELVSDLAFARSESGLKSYGIHTYFQQSPVMSCYLIVQRTGPIDRCDCSREVGSACAGTIGLTEIKTAQIPSSTGVTIKVLAPLAISSGLTGLQFSPLHMVPSAPELKVLVASSRGSQPKLQIELNGMGRVKLCCPDGSFTGVQPCV</sequence>
<dbReference type="InterPro" id="IPR045584">
    <property type="entry name" value="Pilin-like"/>
</dbReference>
<evidence type="ECO:0000313" key="2">
    <source>
        <dbReference type="EMBL" id="MBB4841525.1"/>
    </source>
</evidence>
<protein>
    <submittedName>
        <fullName evidence="2">Prepilin-type N-terminal cleavage/methylation domain-containing protein</fullName>
    </submittedName>
</protein>
<gene>
    <name evidence="2" type="ORF">HNP55_000020</name>
</gene>
<dbReference type="SUPFAM" id="SSF54523">
    <property type="entry name" value="Pili subunits"/>
    <property type="match status" value="1"/>
</dbReference>
<dbReference type="Proteomes" id="UP000562027">
    <property type="component" value="Unassembled WGS sequence"/>
</dbReference>
<feature type="transmembrane region" description="Helical" evidence="1">
    <location>
        <begin position="20"/>
        <end position="39"/>
    </location>
</feature>
<dbReference type="NCBIfam" id="TIGR02532">
    <property type="entry name" value="IV_pilin_GFxxxE"/>
    <property type="match status" value="1"/>
</dbReference>
<name>A0A840L4R7_9BURK</name>
<dbReference type="EMBL" id="JACHLP010000001">
    <property type="protein sequence ID" value="MBB4841525.1"/>
    <property type="molecule type" value="Genomic_DNA"/>
</dbReference>
<keyword evidence="1" id="KW-1133">Transmembrane helix</keyword>